<dbReference type="Pfam" id="PF10027">
    <property type="entry name" value="DUF2269"/>
    <property type="match status" value="1"/>
</dbReference>
<dbReference type="RefSeq" id="WP_377474889.1">
    <property type="nucleotide sequence ID" value="NZ_JBHLWN010000122.1"/>
</dbReference>
<keyword evidence="1" id="KW-1133">Transmembrane helix</keyword>
<keyword evidence="1" id="KW-0812">Transmembrane</keyword>
<dbReference type="InterPro" id="IPR018729">
    <property type="entry name" value="DUF2269_transmembrane"/>
</dbReference>
<feature type="transmembrane region" description="Helical" evidence="1">
    <location>
        <begin position="131"/>
        <end position="148"/>
    </location>
</feature>
<evidence type="ECO:0000313" key="3">
    <source>
        <dbReference type="Proteomes" id="UP001589776"/>
    </source>
</evidence>
<sequence>MVWLVIIHVLSAVLGLGPAFAFPWMLRAVSTVNDMSRNLQQVAYLEKFPKVFGSLAVLSGLALFWLGSYGPFMQLWLAGTLAVFIVTEVLVIGFLNPAANRLMKRIAESPLSPEAAPTGDLAGLYTRVRSLHIWSGVLGLIIFVLMIAKPH</sequence>
<dbReference type="EMBL" id="JBHLWN010000122">
    <property type="protein sequence ID" value="MFC0216574.1"/>
    <property type="molecule type" value="Genomic_DNA"/>
</dbReference>
<feature type="transmembrane region" description="Helical" evidence="1">
    <location>
        <begin position="75"/>
        <end position="95"/>
    </location>
</feature>
<comment type="caution">
    <text evidence="2">The sequence shown here is derived from an EMBL/GenBank/DDBJ whole genome shotgun (WGS) entry which is preliminary data.</text>
</comment>
<reference evidence="2 3" key="1">
    <citation type="submission" date="2024-09" db="EMBL/GenBank/DDBJ databases">
        <authorList>
            <person name="Sun Q."/>
            <person name="Mori K."/>
        </authorList>
    </citation>
    <scope>NUCLEOTIDE SEQUENCE [LARGE SCALE GENOMIC DNA]</scope>
    <source>
        <strain evidence="2 3">CCM 7759</strain>
    </source>
</reference>
<name>A0ABV6DVC5_9BACL</name>
<evidence type="ECO:0000313" key="2">
    <source>
        <dbReference type="EMBL" id="MFC0216574.1"/>
    </source>
</evidence>
<keyword evidence="1" id="KW-0472">Membrane</keyword>
<accession>A0ABV6DVC5</accession>
<dbReference type="Proteomes" id="UP001589776">
    <property type="component" value="Unassembled WGS sequence"/>
</dbReference>
<proteinExistence type="predicted"/>
<gene>
    <name evidence="2" type="ORF">ACFFK0_29695</name>
</gene>
<feature type="transmembrane region" description="Helical" evidence="1">
    <location>
        <begin position="51"/>
        <end position="68"/>
    </location>
</feature>
<organism evidence="2 3">
    <name type="scientific">Paenibacillus chartarius</name>
    <dbReference type="NCBI Taxonomy" id="747481"/>
    <lineage>
        <taxon>Bacteria</taxon>
        <taxon>Bacillati</taxon>
        <taxon>Bacillota</taxon>
        <taxon>Bacilli</taxon>
        <taxon>Bacillales</taxon>
        <taxon>Paenibacillaceae</taxon>
        <taxon>Paenibacillus</taxon>
    </lineage>
</organism>
<protein>
    <submittedName>
        <fullName evidence="2">DUF2269 family protein</fullName>
    </submittedName>
</protein>
<keyword evidence="3" id="KW-1185">Reference proteome</keyword>
<evidence type="ECO:0000256" key="1">
    <source>
        <dbReference type="SAM" id="Phobius"/>
    </source>
</evidence>